<evidence type="ECO:0000256" key="1">
    <source>
        <dbReference type="SAM" id="MobiDB-lite"/>
    </source>
</evidence>
<feature type="region of interest" description="Disordered" evidence="1">
    <location>
        <begin position="16"/>
        <end position="46"/>
    </location>
</feature>
<protein>
    <recommendedName>
        <fullName evidence="5">DUF1109 domain-containing protein</fullName>
    </recommendedName>
</protein>
<name>A0A8J3T2F5_9ACTN</name>
<dbReference type="AlphaFoldDB" id="A0A8J3T2F5"/>
<proteinExistence type="predicted"/>
<organism evidence="3 4">
    <name type="scientific">Planobispora takensis</name>
    <dbReference type="NCBI Taxonomy" id="1367882"/>
    <lineage>
        <taxon>Bacteria</taxon>
        <taxon>Bacillati</taxon>
        <taxon>Actinomycetota</taxon>
        <taxon>Actinomycetes</taxon>
        <taxon>Streptosporangiales</taxon>
        <taxon>Streptosporangiaceae</taxon>
        <taxon>Planobispora</taxon>
    </lineage>
</organism>
<keyword evidence="4" id="KW-1185">Reference proteome</keyword>
<dbReference type="EMBL" id="BOOK01000036">
    <property type="protein sequence ID" value="GII03048.1"/>
    <property type="molecule type" value="Genomic_DNA"/>
</dbReference>
<keyword evidence="2" id="KW-0812">Transmembrane</keyword>
<evidence type="ECO:0000256" key="2">
    <source>
        <dbReference type="SAM" id="Phobius"/>
    </source>
</evidence>
<accession>A0A8J3T2F5</accession>
<dbReference type="Proteomes" id="UP000634476">
    <property type="component" value="Unassembled WGS sequence"/>
</dbReference>
<keyword evidence="2" id="KW-1133">Transmembrane helix</keyword>
<gene>
    <name evidence="3" type="ORF">Pta02_50560</name>
</gene>
<evidence type="ECO:0008006" key="5">
    <source>
        <dbReference type="Google" id="ProtNLM"/>
    </source>
</evidence>
<feature type="transmembrane region" description="Helical" evidence="2">
    <location>
        <begin position="122"/>
        <end position="143"/>
    </location>
</feature>
<keyword evidence="2" id="KW-0472">Membrane</keyword>
<comment type="caution">
    <text evidence="3">The sequence shown here is derived from an EMBL/GenBank/DDBJ whole genome shotgun (WGS) entry which is preliminary data.</text>
</comment>
<feature type="transmembrane region" description="Helical" evidence="2">
    <location>
        <begin position="61"/>
        <end position="77"/>
    </location>
</feature>
<sequence>MMCAVADALDRWTRRCPSTAGPSDDTAGLADALRPPDPPMTPPEPRLPLLTRALTGPPGRWLLPLGALTGLLLLYSVSAPGGYFGPALLGGVLALTLAVIWIPRFVVGLARADGRPGLRRHWARWAAVPLMAAVVAGLGSAGVPQDVRFALSRASLEQAAQAVSTGAEPEGGSRRIGLFSVSSVVKTGGGVSFGLPDTGFLDTHGFAWFPAGAPPEEPETSYEHLEGPWYEWRRTW</sequence>
<evidence type="ECO:0000313" key="3">
    <source>
        <dbReference type="EMBL" id="GII03048.1"/>
    </source>
</evidence>
<feature type="compositionally biased region" description="Pro residues" evidence="1">
    <location>
        <begin position="35"/>
        <end position="46"/>
    </location>
</feature>
<reference evidence="3" key="1">
    <citation type="submission" date="2021-01" db="EMBL/GenBank/DDBJ databases">
        <title>Whole genome shotgun sequence of Planobispora takensis NBRC 109077.</title>
        <authorList>
            <person name="Komaki H."/>
            <person name="Tamura T."/>
        </authorList>
    </citation>
    <scope>NUCLEOTIDE SEQUENCE</scope>
    <source>
        <strain evidence="3">NBRC 109077</strain>
    </source>
</reference>
<feature type="transmembrane region" description="Helical" evidence="2">
    <location>
        <begin position="83"/>
        <end position="102"/>
    </location>
</feature>
<evidence type="ECO:0000313" key="4">
    <source>
        <dbReference type="Proteomes" id="UP000634476"/>
    </source>
</evidence>